<dbReference type="GO" id="GO:0052621">
    <property type="term" value="F:diguanylate cyclase activity"/>
    <property type="evidence" value="ECO:0007669"/>
    <property type="project" value="UniProtKB-EC"/>
</dbReference>
<evidence type="ECO:0000259" key="4">
    <source>
        <dbReference type="PROSITE" id="PS50887"/>
    </source>
</evidence>
<reference evidence="5 6" key="1">
    <citation type="journal article" date="2011" name="BMC Genomics">
        <title>Genomic insights into an obligate epibiotic bacterial predator: Micavibrio aeruginosavorus ARL-13.</title>
        <authorList>
            <person name="Wang Z."/>
            <person name="Kadouri D."/>
            <person name="Wu M."/>
        </authorList>
    </citation>
    <scope>NUCLEOTIDE SEQUENCE [LARGE SCALE GENOMIC DNA]</scope>
    <source>
        <strain evidence="5 6">ARL-13</strain>
    </source>
</reference>
<evidence type="ECO:0000256" key="3">
    <source>
        <dbReference type="SAM" id="Phobius"/>
    </source>
</evidence>
<feature type="transmembrane region" description="Helical" evidence="3">
    <location>
        <begin position="35"/>
        <end position="54"/>
    </location>
</feature>
<proteinExistence type="predicted"/>
<dbReference type="PROSITE" id="PS50887">
    <property type="entry name" value="GGDEF"/>
    <property type="match status" value="1"/>
</dbReference>
<name>G2KLY3_MICAA</name>
<feature type="transmembrane region" description="Helical" evidence="3">
    <location>
        <begin position="145"/>
        <end position="162"/>
    </location>
</feature>
<dbReference type="EC" id="2.7.7.65" evidence="1"/>
<dbReference type="SUPFAM" id="SSF55073">
    <property type="entry name" value="Nucleotide cyclase"/>
    <property type="match status" value="2"/>
</dbReference>
<dbReference type="eggNOG" id="COG3706">
    <property type="taxonomic scope" value="Bacteria"/>
</dbReference>
<dbReference type="STRING" id="856793.MICA_1032"/>
<evidence type="ECO:0000313" key="6">
    <source>
        <dbReference type="Proteomes" id="UP000009286"/>
    </source>
</evidence>
<dbReference type="CDD" id="cd01949">
    <property type="entry name" value="GGDEF"/>
    <property type="match status" value="1"/>
</dbReference>
<accession>G2KLY3</accession>
<keyword evidence="6" id="KW-1185">Reference proteome</keyword>
<evidence type="ECO:0000256" key="1">
    <source>
        <dbReference type="ARBA" id="ARBA00012528"/>
    </source>
</evidence>
<dbReference type="KEGG" id="mai:MICA_1032"/>
<dbReference type="EMBL" id="CP002382">
    <property type="protein sequence ID" value="AEP09362.1"/>
    <property type="molecule type" value="Genomic_DNA"/>
</dbReference>
<keyword evidence="3" id="KW-1133">Transmembrane helix</keyword>
<dbReference type="Pfam" id="PF00990">
    <property type="entry name" value="GGDEF"/>
    <property type="match status" value="2"/>
</dbReference>
<evidence type="ECO:0000256" key="2">
    <source>
        <dbReference type="ARBA" id="ARBA00034247"/>
    </source>
</evidence>
<dbReference type="Gene3D" id="3.30.70.270">
    <property type="match status" value="1"/>
</dbReference>
<gene>
    <name evidence="5" type="ordered locus">MICA_1032</name>
</gene>
<feature type="transmembrane region" description="Helical" evidence="3">
    <location>
        <begin position="74"/>
        <end position="92"/>
    </location>
</feature>
<dbReference type="RefSeq" id="WP_014102585.1">
    <property type="nucleotide sequence ID" value="NC_016026.1"/>
</dbReference>
<dbReference type="Proteomes" id="UP000009286">
    <property type="component" value="Chromosome"/>
</dbReference>
<dbReference type="PANTHER" id="PTHR45138">
    <property type="entry name" value="REGULATORY COMPONENTS OF SENSORY TRANSDUCTION SYSTEM"/>
    <property type="match status" value="1"/>
</dbReference>
<dbReference type="OrthoDB" id="9759607at2"/>
<dbReference type="PANTHER" id="PTHR45138:SF9">
    <property type="entry name" value="DIGUANYLATE CYCLASE DGCM-RELATED"/>
    <property type="match status" value="1"/>
</dbReference>
<dbReference type="SMART" id="SM00267">
    <property type="entry name" value="GGDEF"/>
    <property type="match status" value="1"/>
</dbReference>
<dbReference type="HOGENOM" id="CLU_655221_0_0_5"/>
<comment type="catalytic activity">
    <reaction evidence="2">
        <text>2 GTP = 3',3'-c-di-GMP + 2 diphosphate</text>
        <dbReference type="Rhea" id="RHEA:24898"/>
        <dbReference type="ChEBI" id="CHEBI:33019"/>
        <dbReference type="ChEBI" id="CHEBI:37565"/>
        <dbReference type="ChEBI" id="CHEBI:58805"/>
        <dbReference type="EC" id="2.7.7.65"/>
    </reaction>
</comment>
<dbReference type="InterPro" id="IPR050469">
    <property type="entry name" value="Diguanylate_Cyclase"/>
</dbReference>
<dbReference type="AlphaFoldDB" id="G2KLY3"/>
<protein>
    <recommendedName>
        <fullName evidence="1">diguanylate cyclase</fullName>
        <ecNumber evidence="1">2.7.7.65</ecNumber>
    </recommendedName>
</protein>
<feature type="transmembrane region" description="Helical" evidence="3">
    <location>
        <begin position="174"/>
        <end position="193"/>
    </location>
</feature>
<dbReference type="InterPro" id="IPR029787">
    <property type="entry name" value="Nucleotide_cyclase"/>
</dbReference>
<keyword evidence="3" id="KW-0472">Membrane</keyword>
<dbReference type="InterPro" id="IPR000160">
    <property type="entry name" value="GGDEF_dom"/>
</dbReference>
<dbReference type="NCBIfam" id="TIGR00254">
    <property type="entry name" value="GGDEF"/>
    <property type="match status" value="2"/>
</dbReference>
<dbReference type="InterPro" id="IPR043128">
    <property type="entry name" value="Rev_trsase/Diguanyl_cyclase"/>
</dbReference>
<sequence length="419" mass="47192">MSTFPRWTQLFSFPKPVSFSDEVEEKYLDAQRERFVPFVRTCLIVATLLYPLFIYWDFILAGSELLPHLIPVRLYLIPLYLFLLFLMFLPIAGQICESVAVAALVAMVFNVSHILLLIPDGFIIGLAGALVPFLLVPLMPSVRSALLMSSFSFVIINGMMTLKGYTPVQMVNANYFVMMYASLGTAITYIVILTRRKAYALELNLERMATTDELTGISNRRHFMRESVEVIRAIRYKRPLSILLLDIDNFKKINDTFGHHVGDIAIKLLATSSAEFLRGTDIVTRVDDMNLNRLARNTLQSDMEDEATPMIGRLGGEEFAVLLPETDTTGAYKVAERLRRLIEEKVIDSGDGIITKMTVSIGVASLNPNDPNESINTMLVRADHALYRAKQNGRNQVVIDETILNQISFDDDVTPPRLN</sequence>
<keyword evidence="3" id="KW-0812">Transmembrane</keyword>
<feature type="domain" description="GGDEF" evidence="4">
    <location>
        <begin position="238"/>
        <end position="402"/>
    </location>
</feature>
<evidence type="ECO:0000313" key="5">
    <source>
        <dbReference type="EMBL" id="AEP09362.1"/>
    </source>
</evidence>
<organism evidence="5 6">
    <name type="scientific">Micavibrio aeruginosavorus (strain ARL-13)</name>
    <dbReference type="NCBI Taxonomy" id="856793"/>
    <lineage>
        <taxon>Bacteria</taxon>
        <taxon>Pseudomonadati</taxon>
        <taxon>Bdellovibrionota</taxon>
        <taxon>Bdellovibrionia</taxon>
        <taxon>Bdellovibrionales</taxon>
        <taxon>Pseudobdellovibrionaceae</taxon>
        <taxon>Micavibrio</taxon>
    </lineage>
</organism>